<sequence length="236" mass="27383">MSYDEAAFWGEWEPCETKLSHERYSNSVRLVQHRESGKMAVLKRLMVDDGSQARYRTNNEVQGYILGSLIGANIPRVDRLDSATVLVDFVEGHTAQQFRGLVGTAYYPARVQSYRNDMNALFDFVANVYDRHRFNCIVHDYMDFWLIDNERAFAGIVDCEQFERDSFFGLPWHRESLTTDRVRSAMSAVEESDLRTTLVENSKSWSGYSTDLAYRHVMTNFETVIKNLQERDSLRG</sequence>
<dbReference type="AlphaFoldDB" id="A0A1G7UL58"/>
<evidence type="ECO:0000313" key="2">
    <source>
        <dbReference type="Proteomes" id="UP000198967"/>
    </source>
</evidence>
<name>A0A1G7UL58_PSEOR</name>
<dbReference type="Proteomes" id="UP000198967">
    <property type="component" value="Unassembled WGS sequence"/>
</dbReference>
<gene>
    <name evidence="1" type="ORF">SAMN05216377_11280</name>
</gene>
<organism evidence="1 2">
    <name type="scientific">Pseudonocardia oroxyli</name>
    <dbReference type="NCBI Taxonomy" id="366584"/>
    <lineage>
        <taxon>Bacteria</taxon>
        <taxon>Bacillati</taxon>
        <taxon>Actinomycetota</taxon>
        <taxon>Actinomycetes</taxon>
        <taxon>Pseudonocardiales</taxon>
        <taxon>Pseudonocardiaceae</taxon>
        <taxon>Pseudonocardia</taxon>
    </lineage>
</organism>
<dbReference type="EMBL" id="FNBE01000012">
    <property type="protein sequence ID" value="SDG48246.1"/>
    <property type="molecule type" value="Genomic_DNA"/>
</dbReference>
<evidence type="ECO:0000313" key="1">
    <source>
        <dbReference type="EMBL" id="SDG48246.1"/>
    </source>
</evidence>
<reference evidence="1 2" key="1">
    <citation type="submission" date="2016-10" db="EMBL/GenBank/DDBJ databases">
        <authorList>
            <person name="de Groot N.N."/>
        </authorList>
    </citation>
    <scope>NUCLEOTIDE SEQUENCE [LARGE SCALE GENOMIC DNA]</scope>
    <source>
        <strain evidence="1 2">CGMCC 4.3143</strain>
    </source>
</reference>
<accession>A0A1G7UL58</accession>
<proteinExistence type="predicted"/>
<keyword evidence="2" id="KW-1185">Reference proteome</keyword>
<protein>
    <submittedName>
        <fullName evidence="1">Uncharacterized protein</fullName>
    </submittedName>
</protein>
<dbReference type="RefSeq" id="WP_143030118.1">
    <property type="nucleotide sequence ID" value="NZ_FNBE01000012.1"/>
</dbReference>